<dbReference type="GeneID" id="85315708"/>
<dbReference type="InterPro" id="IPR006115">
    <property type="entry name" value="6PGDH_NADP-bd"/>
</dbReference>
<dbReference type="SUPFAM" id="SSF51735">
    <property type="entry name" value="NAD(P)-binding Rossmann-fold domains"/>
    <property type="match status" value="1"/>
</dbReference>
<dbReference type="Gene3D" id="3.40.50.720">
    <property type="entry name" value="NAD(P)-binding Rossmann-like Domain"/>
    <property type="match status" value="1"/>
</dbReference>
<keyword evidence="4" id="KW-1185">Reference proteome</keyword>
<evidence type="ECO:0000313" key="3">
    <source>
        <dbReference type="EMBL" id="KAK1764489.1"/>
    </source>
</evidence>
<dbReference type="PANTHER" id="PTHR43580:SF2">
    <property type="entry name" value="CYTOKINE-LIKE NUCLEAR FACTOR N-PAC"/>
    <property type="match status" value="1"/>
</dbReference>
<dbReference type="GO" id="GO:0003677">
    <property type="term" value="F:DNA binding"/>
    <property type="evidence" value="ECO:0007669"/>
    <property type="project" value="TreeGrafter"/>
</dbReference>
<feature type="domain" description="6-phosphogluconate dehydrogenase NADP-binding" evidence="1">
    <location>
        <begin position="6"/>
        <end position="126"/>
    </location>
</feature>
<dbReference type="Pfam" id="PF03446">
    <property type="entry name" value="NAD_binding_2"/>
    <property type="match status" value="1"/>
</dbReference>
<dbReference type="EMBL" id="MU839020">
    <property type="protein sequence ID" value="KAK1764489.1"/>
    <property type="molecule type" value="Genomic_DNA"/>
</dbReference>
<name>A0AAJ0FJI9_9PEZI</name>
<dbReference type="InterPro" id="IPR013328">
    <property type="entry name" value="6PGD_dom2"/>
</dbReference>
<evidence type="ECO:0000259" key="2">
    <source>
        <dbReference type="Pfam" id="PF21761"/>
    </source>
</evidence>
<dbReference type="InterPro" id="IPR051265">
    <property type="entry name" value="HIBADH-related_NP60_sf"/>
</dbReference>
<dbReference type="RefSeq" id="XP_060280702.1">
    <property type="nucleotide sequence ID" value="XM_060432521.1"/>
</dbReference>
<comment type="caution">
    <text evidence="3">The sequence shown here is derived from an EMBL/GenBank/DDBJ whole genome shotgun (WGS) entry which is preliminary data.</text>
</comment>
<dbReference type="GO" id="GO:0000785">
    <property type="term" value="C:chromatin"/>
    <property type="evidence" value="ECO:0007669"/>
    <property type="project" value="TreeGrafter"/>
</dbReference>
<dbReference type="InterPro" id="IPR036291">
    <property type="entry name" value="NAD(P)-bd_dom_sf"/>
</dbReference>
<organism evidence="3 4">
    <name type="scientific">Phialemonium atrogriseum</name>
    <dbReference type="NCBI Taxonomy" id="1093897"/>
    <lineage>
        <taxon>Eukaryota</taxon>
        <taxon>Fungi</taxon>
        <taxon>Dikarya</taxon>
        <taxon>Ascomycota</taxon>
        <taxon>Pezizomycotina</taxon>
        <taxon>Sordariomycetes</taxon>
        <taxon>Sordariomycetidae</taxon>
        <taxon>Cephalothecales</taxon>
        <taxon>Cephalothecaceae</taxon>
        <taxon>Phialemonium</taxon>
    </lineage>
</organism>
<gene>
    <name evidence="3" type="ORF">QBC33DRAFT_613155</name>
</gene>
<evidence type="ECO:0008006" key="5">
    <source>
        <dbReference type="Google" id="ProtNLM"/>
    </source>
</evidence>
<dbReference type="Gene3D" id="1.10.1040.10">
    <property type="entry name" value="N-(1-d-carboxylethyl)-l-norvaline Dehydrogenase, domain 2"/>
    <property type="match status" value="1"/>
</dbReference>
<proteinExistence type="predicted"/>
<dbReference type="GO" id="GO:0050661">
    <property type="term" value="F:NADP binding"/>
    <property type="evidence" value="ECO:0007669"/>
    <property type="project" value="InterPro"/>
</dbReference>
<dbReference type="InterPro" id="IPR048666">
    <property type="entry name" value="RedAm-like_C"/>
</dbReference>
<dbReference type="PANTHER" id="PTHR43580">
    <property type="entry name" value="OXIDOREDUCTASE GLYR1-RELATED"/>
    <property type="match status" value="1"/>
</dbReference>
<sequence>MPSQRITCIGIGNMGAALAKTLLDAKTPLTIWNRTANRPRVASLVEAGAEFDADIKSAIAKSDDVVIICVLDYDTLYLAFSPIDSSPSSLAGKTIVNLTNGSPRQAREAESWMKARGAARYFDGGIMVTPQLMGTPHAFVVYSGEDEESFSGVSGRLAPLGNAHYEGSDAGAAAILDNAALAAMYGMFQGAFTGMGLLKRQKGQPGGGHGDAKVGPAVDKVMVPLLTALVPYVGLIAKSADDEQTWDDSQGNPLGMQLAGVKNILRSCEEEGVDGRGLDFIRSLMQRAVDERGEDGGIAAIGKYLVK</sequence>
<evidence type="ECO:0000313" key="4">
    <source>
        <dbReference type="Proteomes" id="UP001244011"/>
    </source>
</evidence>
<reference evidence="3" key="1">
    <citation type="submission" date="2023-06" db="EMBL/GenBank/DDBJ databases">
        <title>Genome-scale phylogeny and comparative genomics of the fungal order Sordariales.</title>
        <authorList>
            <consortium name="Lawrence Berkeley National Laboratory"/>
            <person name="Hensen N."/>
            <person name="Bonometti L."/>
            <person name="Westerberg I."/>
            <person name="Brannstrom I.O."/>
            <person name="Guillou S."/>
            <person name="Cros-Aarteil S."/>
            <person name="Calhoun S."/>
            <person name="Haridas S."/>
            <person name="Kuo A."/>
            <person name="Mondo S."/>
            <person name="Pangilinan J."/>
            <person name="Riley R."/>
            <person name="Labutti K."/>
            <person name="Andreopoulos B."/>
            <person name="Lipzen A."/>
            <person name="Chen C."/>
            <person name="Yanf M."/>
            <person name="Daum C."/>
            <person name="Ng V."/>
            <person name="Clum A."/>
            <person name="Steindorff A."/>
            <person name="Ohm R."/>
            <person name="Martin F."/>
            <person name="Silar P."/>
            <person name="Natvig D."/>
            <person name="Lalanne C."/>
            <person name="Gautier V."/>
            <person name="Ament-Velasquez S.L."/>
            <person name="Kruys A."/>
            <person name="Hutchinson M.I."/>
            <person name="Powell A.J."/>
            <person name="Barry K."/>
            <person name="Miller A.N."/>
            <person name="Grigoriev I.V."/>
            <person name="Debuchy R."/>
            <person name="Gladieux P."/>
            <person name="Thoren M.H."/>
            <person name="Johannesson H."/>
        </authorList>
    </citation>
    <scope>NUCLEOTIDE SEQUENCE</scope>
    <source>
        <strain evidence="3">8032-3</strain>
    </source>
</reference>
<dbReference type="GO" id="GO:0031491">
    <property type="term" value="F:nucleosome binding"/>
    <property type="evidence" value="ECO:0007669"/>
    <property type="project" value="TreeGrafter"/>
</dbReference>
<protein>
    <recommendedName>
        <fullName evidence="5">6-phosphogluconate dehydrogenase NADP-binding domain-containing protein</fullName>
    </recommendedName>
</protein>
<dbReference type="GO" id="GO:0140673">
    <property type="term" value="P:transcription elongation-coupled chromatin remodeling"/>
    <property type="evidence" value="ECO:0007669"/>
    <property type="project" value="TreeGrafter"/>
</dbReference>
<feature type="domain" description="NADPH-dependent reductive aminase-like C-terminal" evidence="2">
    <location>
        <begin position="169"/>
        <end position="299"/>
    </location>
</feature>
<accession>A0AAJ0FJI9</accession>
<dbReference type="Pfam" id="PF21761">
    <property type="entry name" value="RedAm-like_C"/>
    <property type="match status" value="1"/>
</dbReference>
<evidence type="ECO:0000259" key="1">
    <source>
        <dbReference type="Pfam" id="PF03446"/>
    </source>
</evidence>
<dbReference type="Proteomes" id="UP001244011">
    <property type="component" value="Unassembled WGS sequence"/>
</dbReference>
<dbReference type="AlphaFoldDB" id="A0AAJ0FJI9"/>